<name>A0A7X5YBM6_9BACT</name>
<feature type="transmembrane region" description="Helical" evidence="1">
    <location>
        <begin position="258"/>
        <end position="280"/>
    </location>
</feature>
<gene>
    <name evidence="3" type="ORF">F1644_12050</name>
    <name evidence="2" type="ORF">GGR15_000164</name>
</gene>
<feature type="transmembrane region" description="Helical" evidence="1">
    <location>
        <begin position="105"/>
        <end position="132"/>
    </location>
</feature>
<feature type="transmembrane region" description="Helical" evidence="1">
    <location>
        <begin position="144"/>
        <end position="166"/>
    </location>
</feature>
<evidence type="ECO:0000313" key="5">
    <source>
        <dbReference type="Proteomes" id="UP001302374"/>
    </source>
</evidence>
<feature type="transmembrane region" description="Helical" evidence="1">
    <location>
        <begin position="21"/>
        <end position="42"/>
    </location>
</feature>
<accession>A0A7X5YBM6</accession>
<evidence type="ECO:0000256" key="1">
    <source>
        <dbReference type="SAM" id="Phobius"/>
    </source>
</evidence>
<dbReference type="Proteomes" id="UP000576368">
    <property type="component" value="Unassembled WGS sequence"/>
</dbReference>
<dbReference type="EMBL" id="CP043839">
    <property type="protein sequence ID" value="WOF12945.1"/>
    <property type="molecule type" value="Genomic_DNA"/>
</dbReference>
<dbReference type="EMBL" id="JAATLI010000001">
    <property type="protein sequence ID" value="NJC16562.1"/>
    <property type="molecule type" value="Genomic_DNA"/>
</dbReference>
<dbReference type="RefSeq" id="WP_118304634.1">
    <property type="nucleotide sequence ID" value="NZ_BMPA01000001.1"/>
</dbReference>
<feature type="transmembrane region" description="Helical" evidence="1">
    <location>
        <begin position="173"/>
        <end position="191"/>
    </location>
</feature>
<dbReference type="GeneID" id="86892038"/>
<keyword evidence="1" id="KW-0472">Membrane</keyword>
<evidence type="ECO:0008006" key="6">
    <source>
        <dbReference type="Google" id="ProtNLM"/>
    </source>
</evidence>
<dbReference type="AlphaFoldDB" id="A0A7X5YBM6"/>
<evidence type="ECO:0000313" key="4">
    <source>
        <dbReference type="Proteomes" id="UP000576368"/>
    </source>
</evidence>
<proteinExistence type="predicted"/>
<feature type="transmembrane region" description="Helical" evidence="1">
    <location>
        <begin position="48"/>
        <end position="78"/>
    </location>
</feature>
<evidence type="ECO:0000313" key="2">
    <source>
        <dbReference type="EMBL" id="NJC16562.1"/>
    </source>
</evidence>
<keyword evidence="1" id="KW-0812">Transmembrane</keyword>
<keyword evidence="5" id="KW-1185">Reference proteome</keyword>
<dbReference type="Proteomes" id="UP001302374">
    <property type="component" value="Chromosome"/>
</dbReference>
<reference evidence="3 5" key="1">
    <citation type="submission" date="2019-09" db="EMBL/GenBank/DDBJ databases">
        <title>Butyricimonas paravirosa DSM 105722 (=214-4 = JCM 18677 = CCUG 65563).</title>
        <authorList>
            <person name="Le Roy T."/>
            <person name="Cani P.D."/>
        </authorList>
    </citation>
    <scope>NUCLEOTIDE SEQUENCE [LARGE SCALE GENOMIC DNA]</scope>
    <source>
        <strain evidence="3 5">DSM 105722</strain>
    </source>
</reference>
<sequence>MIDMGYIKQITFYEVKMLFRNNVFIILSIFTILGLPVCQYFVQGRFAFHYLIALPCALPLVNAFLFNMFQSLIVIFVVGNNISDEKHLDTLAALRVRRYGNGDYLIGKLGAVLIVISLLNLTGLLFLVGFHIFFEIPFSVKIYLFYWITLTFPALLFALGVSLGVYSFVRVSFGGLVLLMLLLLLDVLGLSSQMNGVLDYRATEIPNVFSQILGHVGLGRYLLQRSVILFIGLGCIAFAVAGIPRIDDSSRVVIYWKIIGIVTILLGCGLGFVYSGFFYLDRQKRQQYRESCCQYRNCGNVKILSHSIRCSQADGQLVLIDTLLLENVKDRVLGEMIFYLNPSLKVSRIEGEEENIRYEQEGIVVKVNESLESKKQKRLIFHYSGGIDERVCYLYKDDSVSEKTVWSNSLLRYGKHAVLLSNDYTFLIPECLWYPESCSPFHPGGELLKERTFTRFRLMVRHREEQNVISQGYRELDGDYACFTNDYPLAGISLCVGKYEREKIHVDGSDFEVYFFDREGVFFQTVEGSVEGLVAGIREIKRKLTEKYGCDYPFTKLALVEIPIALCTYLSDVGNGSGFVQPELLFIPESWCKSSSVTLLQKQLEDLQKHHSQWIDRTTIEATSIYALYAKNFQDEIDEFPSMGFVDCLLGKQWLLATGKNPLSLASMYTSNTGGLFSDKFPGIDVVVNRIERENFRKELSGTIGPSKTLKASRYLGEHSLRQAFEDPDTSDFLDELLKLKSRYFRQYISALIGRDAFEIFLLKWRQENRFEMVDFFQFAVEFQQYFNFDIVKMMQVLYDEPGVPSFLIQNVCQQLVKDSVFLIFDVHNTSTIEGVITCYTRVFEHGTDVREVGSVILRGGEYVRVAMPLEYVCDEAFIRTNLSANLPEDYVFSIKPEKVCVESPPRRLFLDSVFKEQKSDEIIVDDEDAGFQVIESKARSFFGNSLKRNELGTAADFVKGEFQGWLRSVCTYAYGGVVRGFYGKRVGNSTARIQWTATILDEGKYEVWVHQIGLHKWFQQTDSLIYYYSLEQGTMSVDIKVENGKKSLDRFVSLSGDDRYKDDFVYRMTNYYADWIPIGIYDLTKGPVCLSLHDKGIRGGLISADAVKWVKVQER</sequence>
<feature type="transmembrane region" description="Helical" evidence="1">
    <location>
        <begin position="227"/>
        <end position="246"/>
    </location>
</feature>
<organism evidence="2 4">
    <name type="scientific">Butyricimonas paravirosa</name>
    <dbReference type="NCBI Taxonomy" id="1472417"/>
    <lineage>
        <taxon>Bacteria</taxon>
        <taxon>Pseudomonadati</taxon>
        <taxon>Bacteroidota</taxon>
        <taxon>Bacteroidia</taxon>
        <taxon>Bacteroidales</taxon>
        <taxon>Odoribacteraceae</taxon>
        <taxon>Butyricimonas</taxon>
    </lineage>
</organism>
<protein>
    <recommendedName>
        <fullName evidence="6">Xanthan lyase</fullName>
    </recommendedName>
</protein>
<evidence type="ECO:0000313" key="3">
    <source>
        <dbReference type="EMBL" id="WOF12945.1"/>
    </source>
</evidence>
<reference evidence="2 4" key="2">
    <citation type="submission" date="2020-03" db="EMBL/GenBank/DDBJ databases">
        <title>Genomic Encyclopedia of Type Strains, Phase IV (KMG-IV): sequencing the most valuable type-strain genomes for metagenomic binning, comparative biology and taxonomic classification.</title>
        <authorList>
            <person name="Goeker M."/>
        </authorList>
    </citation>
    <scope>NUCLEOTIDE SEQUENCE [LARGE SCALE GENOMIC DNA]</scope>
    <source>
        <strain evidence="2 4">DSM 105722</strain>
    </source>
</reference>
<keyword evidence="1" id="KW-1133">Transmembrane helix</keyword>